<feature type="transmembrane region" description="Helical" evidence="10">
    <location>
        <begin position="151"/>
        <end position="168"/>
    </location>
</feature>
<dbReference type="EMBL" id="PFBK01000002">
    <property type="protein sequence ID" value="PIR84175.1"/>
    <property type="molecule type" value="Genomic_DNA"/>
</dbReference>
<dbReference type="InterPro" id="IPR047196">
    <property type="entry name" value="YidC_ALB_C"/>
</dbReference>
<evidence type="ECO:0000256" key="2">
    <source>
        <dbReference type="ARBA" id="ARBA00022448"/>
    </source>
</evidence>
<reference evidence="13" key="1">
    <citation type="submission" date="2017-09" db="EMBL/GenBank/DDBJ databases">
        <title>Depth-based differentiation of microbial function through sediment-hosted aquifers and enrichment of novel symbionts in the deep terrestrial subsurface.</title>
        <authorList>
            <person name="Probst A.J."/>
            <person name="Ladd B."/>
            <person name="Jarett J.K."/>
            <person name="Geller-Mcgrath D.E."/>
            <person name="Sieber C.M.K."/>
            <person name="Emerson J.B."/>
            <person name="Anantharaman K."/>
            <person name="Thomas B.C."/>
            <person name="Malmstrom R."/>
            <person name="Stieglmeier M."/>
            <person name="Klingl A."/>
            <person name="Woyke T."/>
            <person name="Ryan C.M."/>
            <person name="Banfield J.F."/>
        </authorList>
    </citation>
    <scope>NUCLEOTIDE SEQUENCE [LARGE SCALE GENOMIC DNA]</scope>
</reference>
<dbReference type="InterPro" id="IPR028055">
    <property type="entry name" value="YidC/Oxa/ALB_C"/>
</dbReference>
<evidence type="ECO:0000256" key="10">
    <source>
        <dbReference type="SAM" id="Phobius"/>
    </source>
</evidence>
<feature type="transmembrane region" description="Helical" evidence="10">
    <location>
        <begin position="203"/>
        <end position="225"/>
    </location>
</feature>
<evidence type="ECO:0000313" key="13">
    <source>
        <dbReference type="Proteomes" id="UP000231192"/>
    </source>
</evidence>
<evidence type="ECO:0000256" key="8">
    <source>
        <dbReference type="ARBA" id="ARBA00023186"/>
    </source>
</evidence>
<name>A0A2H0UEG6_9BACT</name>
<gene>
    <name evidence="12" type="ORF">COU18_00260</name>
</gene>
<dbReference type="PANTHER" id="PTHR12428:SF65">
    <property type="entry name" value="CYTOCHROME C OXIDASE ASSEMBLY PROTEIN COX18, MITOCHONDRIAL"/>
    <property type="match status" value="1"/>
</dbReference>
<dbReference type="GO" id="GO:0015031">
    <property type="term" value="P:protein transport"/>
    <property type="evidence" value="ECO:0007669"/>
    <property type="project" value="UniProtKB-KW"/>
</dbReference>
<evidence type="ECO:0000256" key="7">
    <source>
        <dbReference type="ARBA" id="ARBA00023136"/>
    </source>
</evidence>
<dbReference type="GO" id="GO:0051205">
    <property type="term" value="P:protein insertion into membrane"/>
    <property type="evidence" value="ECO:0007669"/>
    <property type="project" value="TreeGrafter"/>
</dbReference>
<keyword evidence="8" id="KW-0143">Chaperone</keyword>
<comment type="caution">
    <text evidence="12">The sequence shown here is derived from an EMBL/GenBank/DDBJ whole genome shotgun (WGS) entry which is preliminary data.</text>
</comment>
<dbReference type="Proteomes" id="UP000231192">
    <property type="component" value="Unassembled WGS sequence"/>
</dbReference>
<evidence type="ECO:0000256" key="6">
    <source>
        <dbReference type="ARBA" id="ARBA00022989"/>
    </source>
</evidence>
<evidence type="ECO:0000259" key="11">
    <source>
        <dbReference type="Pfam" id="PF02096"/>
    </source>
</evidence>
<dbReference type="GO" id="GO:0005886">
    <property type="term" value="C:plasma membrane"/>
    <property type="evidence" value="ECO:0007669"/>
    <property type="project" value="UniProtKB-SubCell"/>
</dbReference>
<dbReference type="InterPro" id="IPR001708">
    <property type="entry name" value="YidC/ALB3/OXA1/COX18"/>
</dbReference>
<comment type="similarity">
    <text evidence="9">Belongs to the OXA1/ALB3/YidC family.</text>
</comment>
<dbReference type="PANTHER" id="PTHR12428">
    <property type="entry name" value="OXA1"/>
    <property type="match status" value="1"/>
</dbReference>
<keyword evidence="3" id="KW-1003">Cell membrane</keyword>
<proteinExistence type="inferred from homology"/>
<feature type="transmembrane region" description="Helical" evidence="10">
    <location>
        <begin position="30"/>
        <end position="49"/>
    </location>
</feature>
<organism evidence="12 13">
    <name type="scientific">Candidatus Kaiserbacteria bacterium CG10_big_fil_rev_8_21_14_0_10_51_14</name>
    <dbReference type="NCBI Taxonomy" id="1974610"/>
    <lineage>
        <taxon>Bacteria</taxon>
        <taxon>Candidatus Kaiseribacteriota</taxon>
    </lineage>
</organism>
<dbReference type="AlphaFoldDB" id="A0A2H0UEG6"/>
<evidence type="ECO:0000256" key="9">
    <source>
        <dbReference type="RuleBase" id="RU003945"/>
    </source>
</evidence>
<protein>
    <recommendedName>
        <fullName evidence="11">Membrane insertase YidC/Oxa/ALB C-terminal domain-containing protein</fullName>
    </recommendedName>
</protein>
<accession>A0A2H0UEG6</accession>
<evidence type="ECO:0000256" key="3">
    <source>
        <dbReference type="ARBA" id="ARBA00022475"/>
    </source>
</evidence>
<dbReference type="GO" id="GO:0032977">
    <property type="term" value="F:membrane insertase activity"/>
    <property type="evidence" value="ECO:0007669"/>
    <property type="project" value="InterPro"/>
</dbReference>
<keyword evidence="6 10" id="KW-1133">Transmembrane helix</keyword>
<evidence type="ECO:0000256" key="1">
    <source>
        <dbReference type="ARBA" id="ARBA00004651"/>
    </source>
</evidence>
<keyword evidence="2" id="KW-0813">Transport</keyword>
<evidence type="ECO:0000256" key="5">
    <source>
        <dbReference type="ARBA" id="ARBA00022927"/>
    </source>
</evidence>
<keyword evidence="4 9" id="KW-0812">Transmembrane</keyword>
<dbReference type="CDD" id="cd20070">
    <property type="entry name" value="5TM_YidC_Alb3"/>
    <property type="match status" value="1"/>
</dbReference>
<feature type="domain" description="Membrane insertase YidC/Oxa/ALB C-terminal" evidence="11">
    <location>
        <begin position="30"/>
        <end position="237"/>
    </location>
</feature>
<evidence type="ECO:0000256" key="4">
    <source>
        <dbReference type="ARBA" id="ARBA00022692"/>
    </source>
</evidence>
<sequence length="244" mass="27152">MISQIFHAVVYDPLYNGLAFLVGVIPSHDMGLAVIALTIVVRIIIYPLSQRAIHAQMAMKKLAPEIEKLKVKHKNDRAEQGRAMFALYREHGVRPLASIGLLFLQLPVLFGLYWVFYSGGFPEVDPTLLYSFISVPPEVNMEFLGFVDMGANHNLVLAVLVTLSQVVYSRLSMGSRKKVLDATPVEASLSGDLAKSFDLQARYMLPLIIGVFSYFVAAAVPLYWLTSNLCMIGQEFLAGRKWKG</sequence>
<keyword evidence="7 10" id="KW-0472">Membrane</keyword>
<feature type="transmembrane region" description="Helical" evidence="10">
    <location>
        <begin position="96"/>
        <end position="116"/>
    </location>
</feature>
<dbReference type="Pfam" id="PF02096">
    <property type="entry name" value="60KD_IMP"/>
    <property type="match status" value="1"/>
</dbReference>
<evidence type="ECO:0000313" key="12">
    <source>
        <dbReference type="EMBL" id="PIR84175.1"/>
    </source>
</evidence>
<keyword evidence="5" id="KW-0653">Protein transport</keyword>
<dbReference type="NCBIfam" id="TIGR03592">
    <property type="entry name" value="yidC_oxa1_cterm"/>
    <property type="match status" value="1"/>
</dbReference>
<comment type="subcellular location">
    <subcellularLocation>
        <location evidence="1">Cell membrane</location>
        <topology evidence="1">Multi-pass membrane protein</topology>
    </subcellularLocation>
    <subcellularLocation>
        <location evidence="9">Membrane</location>
        <topology evidence="9">Multi-pass membrane protein</topology>
    </subcellularLocation>
</comment>